<protein>
    <submittedName>
        <fullName evidence="3">Sugar phosphate isomerase/epimerase</fullName>
    </submittedName>
</protein>
<keyword evidence="3" id="KW-0413">Isomerase</keyword>
<dbReference type="PANTHER" id="PTHR12110">
    <property type="entry name" value="HYDROXYPYRUVATE ISOMERASE"/>
    <property type="match status" value="1"/>
</dbReference>
<organism evidence="3 4">
    <name type="scientific">Brachybacterium huguangmaarense</name>
    <dbReference type="NCBI Taxonomy" id="1652028"/>
    <lineage>
        <taxon>Bacteria</taxon>
        <taxon>Bacillati</taxon>
        <taxon>Actinomycetota</taxon>
        <taxon>Actinomycetes</taxon>
        <taxon>Micrococcales</taxon>
        <taxon>Dermabacteraceae</taxon>
        <taxon>Brachybacterium</taxon>
    </lineage>
</organism>
<evidence type="ECO:0000259" key="2">
    <source>
        <dbReference type="Pfam" id="PF01261"/>
    </source>
</evidence>
<dbReference type="Pfam" id="PF01261">
    <property type="entry name" value="AP_endonuc_2"/>
    <property type="match status" value="1"/>
</dbReference>
<dbReference type="InterPro" id="IPR013022">
    <property type="entry name" value="Xyl_isomerase-like_TIM-brl"/>
</dbReference>
<dbReference type="InterPro" id="IPR050312">
    <property type="entry name" value="IolE/XylAMocC-like"/>
</dbReference>
<dbReference type="GO" id="GO:0016853">
    <property type="term" value="F:isomerase activity"/>
    <property type="evidence" value="ECO:0007669"/>
    <property type="project" value="UniProtKB-KW"/>
</dbReference>
<dbReference type="RefSeq" id="WP_263594738.1">
    <property type="nucleotide sequence ID" value="NZ_CP107020.1"/>
</dbReference>
<keyword evidence="1" id="KW-0119">Carbohydrate metabolism</keyword>
<sequence length="321" mass="34796">MRIGMVTDSLSHLSLTDMLDAAAAAGVTDVEFPIGGWSTAPHCDAEALLADEDALAAFRGAVEDRGLRICAINANGNQLHPVHGDVDDAVLRRAVLLAERLDVHTVVCMSGLPGGAPGDRTPNWVTTSWPPETAAILDYQWNEVALPYWRRTAAFGRDHGVRFAVEMHGSQLVHGARTLLRLRREIGEQIGANLDPSHPMWQGADPRALVAQLHGAIHHVHAKDVRLSPRVIDVEGVLDTTPVDRPAERAWNFVTLGLGHPGGETFWGQLLSDLRAAGYDGVLSIEHEDIHIDAVEALGHTVQLLDRVMPRAAPTWRPAAI</sequence>
<dbReference type="Proteomes" id="UP001164305">
    <property type="component" value="Chromosome"/>
</dbReference>
<reference evidence="3" key="1">
    <citation type="submission" date="2022-10" db="EMBL/GenBank/DDBJ databases">
        <title>Whole-Genome Sequencing of Brachybacterium huguangmaarense BRM-3, Isolated from Betula schmidtii.</title>
        <authorList>
            <person name="Haam D."/>
        </authorList>
    </citation>
    <scope>NUCLEOTIDE SEQUENCE</scope>
    <source>
        <strain evidence="3">BRM-3</strain>
    </source>
</reference>
<feature type="domain" description="Xylose isomerase-like TIM barrel" evidence="2">
    <location>
        <begin position="19"/>
        <end position="304"/>
    </location>
</feature>
<dbReference type="SUPFAM" id="SSF51658">
    <property type="entry name" value="Xylose isomerase-like"/>
    <property type="match status" value="1"/>
</dbReference>
<dbReference type="EMBL" id="CP107020">
    <property type="protein sequence ID" value="UYG17529.1"/>
    <property type="molecule type" value="Genomic_DNA"/>
</dbReference>
<evidence type="ECO:0000313" key="3">
    <source>
        <dbReference type="EMBL" id="UYG17529.1"/>
    </source>
</evidence>
<dbReference type="Gene3D" id="3.20.20.150">
    <property type="entry name" value="Divalent-metal-dependent TIM barrel enzymes"/>
    <property type="match status" value="1"/>
</dbReference>
<keyword evidence="4" id="KW-1185">Reference proteome</keyword>
<dbReference type="PANTHER" id="PTHR12110:SF21">
    <property type="entry name" value="XYLOSE ISOMERASE-LIKE TIM BARREL DOMAIN-CONTAINING PROTEIN"/>
    <property type="match status" value="1"/>
</dbReference>
<evidence type="ECO:0000313" key="4">
    <source>
        <dbReference type="Proteomes" id="UP001164305"/>
    </source>
</evidence>
<evidence type="ECO:0000256" key="1">
    <source>
        <dbReference type="ARBA" id="ARBA00023277"/>
    </source>
</evidence>
<proteinExistence type="predicted"/>
<accession>A0ABY6G3J1</accession>
<gene>
    <name evidence="3" type="ORF">BRM3_03615</name>
</gene>
<dbReference type="InterPro" id="IPR036237">
    <property type="entry name" value="Xyl_isomerase-like_sf"/>
</dbReference>
<name>A0ABY6G3J1_9MICO</name>